<gene>
    <name evidence="1" type="ORF">LSCM4_06659</name>
</gene>
<accession>A0A836H2I5</accession>
<keyword evidence="2" id="KW-1185">Reference proteome</keyword>
<reference evidence="2" key="2">
    <citation type="journal article" date="2021" name="Sci. Data">
        <title>Chromosome-scale genome sequencing, assembly and annotation of six genomes from subfamily Leishmaniinae.</title>
        <authorList>
            <person name="Almutairi H."/>
            <person name="Urbaniak M.D."/>
            <person name="Bates M.D."/>
            <person name="Jariyapan N."/>
            <person name="Kwakye-Nuako G."/>
            <person name="Thomaz Soccol V."/>
            <person name="Al-Salem W.S."/>
            <person name="Dillon R.J."/>
            <person name="Bates P.A."/>
            <person name="Gatherer D."/>
        </authorList>
    </citation>
    <scope>NUCLEOTIDE SEQUENCE [LARGE SCALE GENOMIC DNA]</scope>
</reference>
<sequence length="86" mass="9120">MTSQQHSLLEGALQSCSTPQPSLFSHCLLAAPAAEVAVSDMDSAGIDSARFASSDNCDTPRYIPCKARYAVGSTAVLVELLREMDD</sequence>
<organism evidence="1 2">
    <name type="scientific">Leishmania orientalis</name>
    <dbReference type="NCBI Taxonomy" id="2249476"/>
    <lineage>
        <taxon>Eukaryota</taxon>
        <taxon>Discoba</taxon>
        <taxon>Euglenozoa</taxon>
        <taxon>Kinetoplastea</taxon>
        <taxon>Metakinetoplastina</taxon>
        <taxon>Trypanosomatida</taxon>
        <taxon>Trypanosomatidae</taxon>
        <taxon>Leishmaniinae</taxon>
        <taxon>Leishmania</taxon>
    </lineage>
</organism>
<dbReference type="AlphaFoldDB" id="A0A836H2I5"/>
<reference evidence="2" key="1">
    <citation type="journal article" date="2021" name="Microbiol. Resour. Announc.">
        <title>LGAAP: Leishmaniinae Genome Assembly and Annotation Pipeline.</title>
        <authorList>
            <person name="Almutairi H."/>
            <person name="Urbaniak M.D."/>
            <person name="Bates M.D."/>
            <person name="Jariyapan N."/>
            <person name="Kwakye-Nuako G."/>
            <person name="Thomaz-Soccol V."/>
            <person name="Al-Salem W.S."/>
            <person name="Dillon R.J."/>
            <person name="Bates P.A."/>
            <person name="Gatherer D."/>
        </authorList>
    </citation>
    <scope>NUCLEOTIDE SEQUENCE [LARGE SCALE GENOMIC DNA]</scope>
</reference>
<dbReference type="EMBL" id="JAFHLR010000010">
    <property type="protein sequence ID" value="KAG5485701.1"/>
    <property type="molecule type" value="Genomic_DNA"/>
</dbReference>
<proteinExistence type="predicted"/>
<dbReference type="GeneID" id="92362508"/>
<evidence type="ECO:0000313" key="2">
    <source>
        <dbReference type="Proteomes" id="UP000674143"/>
    </source>
</evidence>
<dbReference type="KEGG" id="loi:92362508"/>
<name>A0A836H2I5_9TRYP</name>
<dbReference type="RefSeq" id="XP_067065285.1">
    <property type="nucleotide sequence ID" value="XM_067208574.1"/>
</dbReference>
<comment type="caution">
    <text evidence="1">The sequence shown here is derived from an EMBL/GenBank/DDBJ whole genome shotgun (WGS) entry which is preliminary data.</text>
</comment>
<evidence type="ECO:0000313" key="1">
    <source>
        <dbReference type="EMBL" id="KAG5485701.1"/>
    </source>
</evidence>
<protein>
    <submittedName>
        <fullName evidence="1">Uncharacterized protein</fullName>
    </submittedName>
</protein>
<dbReference type="Proteomes" id="UP000674143">
    <property type="component" value="Unassembled WGS sequence"/>
</dbReference>